<dbReference type="Gene3D" id="1.10.287.130">
    <property type="match status" value="1"/>
</dbReference>
<organism evidence="12">
    <name type="scientific">uncultured Rubellimicrobium sp</name>
    <dbReference type="NCBI Taxonomy" id="543078"/>
    <lineage>
        <taxon>Bacteria</taxon>
        <taxon>Pseudomonadati</taxon>
        <taxon>Pseudomonadota</taxon>
        <taxon>Alphaproteobacteria</taxon>
        <taxon>Rhodobacterales</taxon>
        <taxon>Roseobacteraceae</taxon>
        <taxon>Rubellimicrobium</taxon>
        <taxon>environmental samples</taxon>
    </lineage>
</organism>
<dbReference type="PROSITE" id="PS50109">
    <property type="entry name" value="HIS_KIN"/>
    <property type="match status" value="1"/>
</dbReference>
<accession>A0A6J4PYU8</accession>
<evidence type="ECO:0000256" key="2">
    <source>
        <dbReference type="ARBA" id="ARBA00004370"/>
    </source>
</evidence>
<dbReference type="PANTHER" id="PTHR45436:SF5">
    <property type="entry name" value="SENSOR HISTIDINE KINASE TRCS"/>
    <property type="match status" value="1"/>
</dbReference>
<dbReference type="PANTHER" id="PTHR45436">
    <property type="entry name" value="SENSOR HISTIDINE KINASE YKOH"/>
    <property type="match status" value="1"/>
</dbReference>
<dbReference type="InterPro" id="IPR005467">
    <property type="entry name" value="His_kinase_dom"/>
</dbReference>
<feature type="transmembrane region" description="Helical" evidence="10">
    <location>
        <begin position="158"/>
        <end position="177"/>
    </location>
</feature>
<dbReference type="CDD" id="cd00075">
    <property type="entry name" value="HATPase"/>
    <property type="match status" value="1"/>
</dbReference>
<keyword evidence="7 12" id="KW-0418">Kinase</keyword>
<evidence type="ECO:0000256" key="10">
    <source>
        <dbReference type="SAM" id="Phobius"/>
    </source>
</evidence>
<evidence type="ECO:0000313" key="12">
    <source>
        <dbReference type="EMBL" id="CAA9429750.1"/>
    </source>
</evidence>
<evidence type="ECO:0000256" key="1">
    <source>
        <dbReference type="ARBA" id="ARBA00000085"/>
    </source>
</evidence>
<gene>
    <name evidence="12" type="ORF">AVDCRST_MAG15-2772</name>
</gene>
<dbReference type="InterPro" id="IPR036890">
    <property type="entry name" value="HATPase_C_sf"/>
</dbReference>
<dbReference type="SMART" id="SM00387">
    <property type="entry name" value="HATPase_c"/>
    <property type="match status" value="1"/>
</dbReference>
<reference evidence="12" key="1">
    <citation type="submission" date="2020-02" db="EMBL/GenBank/DDBJ databases">
        <authorList>
            <person name="Meier V. D."/>
        </authorList>
    </citation>
    <scope>NUCLEOTIDE SEQUENCE</scope>
    <source>
        <strain evidence="12">AVDCRST_MAG15</strain>
    </source>
</reference>
<feature type="transmembrane region" description="Helical" evidence="10">
    <location>
        <begin position="6"/>
        <end position="30"/>
    </location>
</feature>
<evidence type="ECO:0000256" key="8">
    <source>
        <dbReference type="ARBA" id="ARBA00022989"/>
    </source>
</evidence>
<evidence type="ECO:0000256" key="4">
    <source>
        <dbReference type="ARBA" id="ARBA00022553"/>
    </source>
</evidence>
<keyword evidence="8 10" id="KW-1133">Transmembrane helix</keyword>
<dbReference type="GO" id="GO:0016020">
    <property type="term" value="C:membrane"/>
    <property type="evidence" value="ECO:0007669"/>
    <property type="project" value="UniProtKB-SubCell"/>
</dbReference>
<keyword evidence="6 10" id="KW-0812">Transmembrane</keyword>
<sequence>MLNSLSGRFLILTAAFVLLAEVLIFVPSVARSRLDYLELRLEAAQIASLALLADDSLDESLERELLDNAGVYNVVLRRDELRQLALSSPLPEPIAATYDLRDTSAPTLIRDALATLADPEERIIRVIGQPVQEGGLLIEVTLDQGPLRRAMIEDGLRVLALSAVLTILTAGLLFWAVRVLMLRPIDRVVGHMRAYAAAPEDARRIITPSASVTELREAEDTLQAMQTQLTGALRQRERLAQLGSAVAKISHDLRNILASTQLFADRLEESDDPHVRRMGPKIVSSLSRAISLCESTLAFGRVEEPPPRLSRVPLAAVVAEVIDGERLAAGEADLSFSENIPAGMVIRADGEQLYRVLLNLVRNARQALTASGKPGEIGLSSEEDDEAWWIFVTDTGPGLPPRAREHLFQAFQGGATKGGTGLGLAIAAELVRGHGGRLELRRSDAKGTEFAIRLPKANAQLAPLGPLPDRDRADPDAETEIAMLLRREGPEAAE</sequence>
<dbReference type="InterPro" id="IPR050428">
    <property type="entry name" value="TCS_sensor_his_kinase"/>
</dbReference>
<keyword evidence="5" id="KW-0808">Transferase</keyword>
<dbReference type="EC" id="2.7.13.3" evidence="3"/>
<dbReference type="SUPFAM" id="SSF55874">
    <property type="entry name" value="ATPase domain of HSP90 chaperone/DNA topoisomerase II/histidine kinase"/>
    <property type="match status" value="1"/>
</dbReference>
<dbReference type="InterPro" id="IPR036097">
    <property type="entry name" value="HisK_dim/P_sf"/>
</dbReference>
<dbReference type="InterPro" id="IPR004358">
    <property type="entry name" value="Sig_transdc_His_kin-like_C"/>
</dbReference>
<dbReference type="Pfam" id="PF00512">
    <property type="entry name" value="HisKA"/>
    <property type="match status" value="1"/>
</dbReference>
<comment type="catalytic activity">
    <reaction evidence="1">
        <text>ATP + protein L-histidine = ADP + protein N-phospho-L-histidine.</text>
        <dbReference type="EC" id="2.7.13.3"/>
    </reaction>
</comment>
<dbReference type="AlphaFoldDB" id="A0A6J4PYU8"/>
<evidence type="ECO:0000256" key="3">
    <source>
        <dbReference type="ARBA" id="ARBA00012438"/>
    </source>
</evidence>
<proteinExistence type="predicted"/>
<evidence type="ECO:0000259" key="11">
    <source>
        <dbReference type="PROSITE" id="PS50109"/>
    </source>
</evidence>
<dbReference type="SMART" id="SM00388">
    <property type="entry name" value="HisKA"/>
    <property type="match status" value="1"/>
</dbReference>
<comment type="subcellular location">
    <subcellularLocation>
        <location evidence="2">Membrane</location>
    </subcellularLocation>
</comment>
<dbReference type="SUPFAM" id="SSF47384">
    <property type="entry name" value="Homodimeric domain of signal transducing histidine kinase"/>
    <property type="match status" value="1"/>
</dbReference>
<dbReference type="PRINTS" id="PR00344">
    <property type="entry name" value="BCTRLSENSOR"/>
</dbReference>
<evidence type="ECO:0000256" key="7">
    <source>
        <dbReference type="ARBA" id="ARBA00022777"/>
    </source>
</evidence>
<name>A0A6J4PYU8_9RHOB</name>
<keyword evidence="4" id="KW-0597">Phosphoprotein</keyword>
<evidence type="ECO:0000256" key="6">
    <source>
        <dbReference type="ARBA" id="ARBA00022692"/>
    </source>
</evidence>
<evidence type="ECO:0000256" key="9">
    <source>
        <dbReference type="ARBA" id="ARBA00023136"/>
    </source>
</evidence>
<keyword evidence="9 10" id="KW-0472">Membrane</keyword>
<evidence type="ECO:0000256" key="5">
    <source>
        <dbReference type="ARBA" id="ARBA00022679"/>
    </source>
</evidence>
<feature type="domain" description="Histidine kinase" evidence="11">
    <location>
        <begin position="248"/>
        <end position="458"/>
    </location>
</feature>
<dbReference type="InterPro" id="IPR003661">
    <property type="entry name" value="HisK_dim/P_dom"/>
</dbReference>
<dbReference type="InterPro" id="IPR003594">
    <property type="entry name" value="HATPase_dom"/>
</dbReference>
<dbReference type="EMBL" id="CADCUU010000416">
    <property type="protein sequence ID" value="CAA9429750.1"/>
    <property type="molecule type" value="Genomic_DNA"/>
</dbReference>
<dbReference type="GO" id="GO:0000155">
    <property type="term" value="F:phosphorelay sensor kinase activity"/>
    <property type="evidence" value="ECO:0007669"/>
    <property type="project" value="InterPro"/>
</dbReference>
<dbReference type="Gene3D" id="3.30.565.10">
    <property type="entry name" value="Histidine kinase-like ATPase, C-terminal domain"/>
    <property type="match status" value="1"/>
</dbReference>
<dbReference type="Pfam" id="PF02518">
    <property type="entry name" value="HATPase_c"/>
    <property type="match status" value="1"/>
</dbReference>
<protein>
    <recommendedName>
        <fullName evidence="3">histidine kinase</fullName>
        <ecNumber evidence="3">2.7.13.3</ecNumber>
    </recommendedName>
</protein>